<dbReference type="InterPro" id="IPR013325">
    <property type="entry name" value="RNA_pol_sigma_r2"/>
</dbReference>
<keyword evidence="10" id="KW-1185">Reference proteome</keyword>
<sequence length="194" mass="21836">MTPASGDLDDAALAALALTGRQDAFARIMRRHREPIFRLIRGHIGDADEALDLTQETFVAAYAALDRFDVARPMRAWLARIAINKCRDWGRRRTVRRLFRQAEPIDVGAIQVADDAPGPWAIARSRDDLRVLATAIATLPASIKEPLLLQVFEELTQAEIGRTLGISEKAVETRIRRARMMLAERLREARSKKK</sequence>
<dbReference type="Gene3D" id="1.10.1740.10">
    <property type="match status" value="1"/>
</dbReference>
<evidence type="ECO:0000256" key="2">
    <source>
        <dbReference type="ARBA" id="ARBA00023015"/>
    </source>
</evidence>
<feature type="domain" description="RNA polymerase sigma factor 70 region 4 type 2" evidence="8">
    <location>
        <begin position="131"/>
        <end position="182"/>
    </location>
</feature>
<keyword evidence="3 6" id="KW-0731">Sigma factor</keyword>
<dbReference type="Pfam" id="PF08281">
    <property type="entry name" value="Sigma70_r4_2"/>
    <property type="match status" value="1"/>
</dbReference>
<dbReference type="SUPFAM" id="SSF88659">
    <property type="entry name" value="Sigma3 and sigma4 domains of RNA polymerase sigma factors"/>
    <property type="match status" value="1"/>
</dbReference>
<evidence type="ECO:0000256" key="1">
    <source>
        <dbReference type="ARBA" id="ARBA00010641"/>
    </source>
</evidence>
<dbReference type="CDD" id="cd06171">
    <property type="entry name" value="Sigma70_r4"/>
    <property type="match status" value="1"/>
</dbReference>
<comment type="caution">
    <text evidence="9">The sequence shown here is derived from an EMBL/GenBank/DDBJ whole genome shotgun (WGS) entry which is preliminary data.</text>
</comment>
<dbReference type="InterPro" id="IPR036388">
    <property type="entry name" value="WH-like_DNA-bd_sf"/>
</dbReference>
<evidence type="ECO:0000313" key="10">
    <source>
        <dbReference type="Proteomes" id="UP001160625"/>
    </source>
</evidence>
<dbReference type="InterPro" id="IPR000838">
    <property type="entry name" value="RNA_pol_sigma70_ECF_CS"/>
</dbReference>
<evidence type="ECO:0000256" key="6">
    <source>
        <dbReference type="RuleBase" id="RU000716"/>
    </source>
</evidence>
<keyword evidence="2 6" id="KW-0805">Transcription regulation</keyword>
<dbReference type="Gene3D" id="1.10.10.10">
    <property type="entry name" value="Winged helix-like DNA-binding domain superfamily/Winged helix DNA-binding domain"/>
    <property type="match status" value="1"/>
</dbReference>
<dbReference type="InterPro" id="IPR013324">
    <property type="entry name" value="RNA_pol_sigma_r3/r4-like"/>
</dbReference>
<evidence type="ECO:0000259" key="8">
    <source>
        <dbReference type="Pfam" id="PF08281"/>
    </source>
</evidence>
<keyword evidence="5 6" id="KW-0804">Transcription</keyword>
<dbReference type="InterPro" id="IPR039425">
    <property type="entry name" value="RNA_pol_sigma-70-like"/>
</dbReference>
<dbReference type="RefSeq" id="WP_281043592.1">
    <property type="nucleotide sequence ID" value="NZ_JARYGZ010000001.1"/>
</dbReference>
<dbReference type="Proteomes" id="UP001160625">
    <property type="component" value="Unassembled WGS sequence"/>
</dbReference>
<accession>A0ABT6MZP7</accession>
<evidence type="ECO:0000259" key="7">
    <source>
        <dbReference type="Pfam" id="PF04542"/>
    </source>
</evidence>
<evidence type="ECO:0000313" key="9">
    <source>
        <dbReference type="EMBL" id="MDH7638282.1"/>
    </source>
</evidence>
<evidence type="ECO:0000256" key="5">
    <source>
        <dbReference type="ARBA" id="ARBA00023163"/>
    </source>
</evidence>
<keyword evidence="4 6" id="KW-0238">DNA-binding</keyword>
<dbReference type="PANTHER" id="PTHR43133:SF8">
    <property type="entry name" value="RNA POLYMERASE SIGMA FACTOR HI_1459-RELATED"/>
    <property type="match status" value="1"/>
</dbReference>
<dbReference type="InterPro" id="IPR013249">
    <property type="entry name" value="RNA_pol_sigma70_r4_t2"/>
</dbReference>
<evidence type="ECO:0000256" key="4">
    <source>
        <dbReference type="ARBA" id="ARBA00023125"/>
    </source>
</evidence>
<dbReference type="SUPFAM" id="SSF88946">
    <property type="entry name" value="Sigma2 domain of RNA polymerase sigma factors"/>
    <property type="match status" value="1"/>
</dbReference>
<reference evidence="9" key="1">
    <citation type="submission" date="2023-04" db="EMBL/GenBank/DDBJ databases">
        <title>Sphingomonas sp. MAHUQ-71 isolated from rice field.</title>
        <authorList>
            <person name="Huq M.A."/>
        </authorList>
    </citation>
    <scope>NUCLEOTIDE SEQUENCE</scope>
    <source>
        <strain evidence="9">MAHUQ-71</strain>
    </source>
</reference>
<dbReference type="InterPro" id="IPR014284">
    <property type="entry name" value="RNA_pol_sigma-70_dom"/>
</dbReference>
<dbReference type="NCBIfam" id="TIGR02937">
    <property type="entry name" value="sigma70-ECF"/>
    <property type="match status" value="1"/>
</dbReference>
<dbReference type="Pfam" id="PF04542">
    <property type="entry name" value="Sigma70_r2"/>
    <property type="match status" value="1"/>
</dbReference>
<comment type="similarity">
    <text evidence="1 6">Belongs to the sigma-70 factor family. ECF subfamily.</text>
</comment>
<protein>
    <recommendedName>
        <fullName evidence="6">RNA polymerase sigma factor</fullName>
    </recommendedName>
</protein>
<dbReference type="PANTHER" id="PTHR43133">
    <property type="entry name" value="RNA POLYMERASE ECF-TYPE SIGMA FACTO"/>
    <property type="match status" value="1"/>
</dbReference>
<gene>
    <name evidence="9" type="ORF">QGN17_06030</name>
</gene>
<feature type="domain" description="RNA polymerase sigma-70 region 2" evidence="7">
    <location>
        <begin position="29"/>
        <end position="94"/>
    </location>
</feature>
<dbReference type="InterPro" id="IPR007627">
    <property type="entry name" value="RNA_pol_sigma70_r2"/>
</dbReference>
<dbReference type="EMBL" id="JARYGZ010000001">
    <property type="protein sequence ID" value="MDH7638282.1"/>
    <property type="molecule type" value="Genomic_DNA"/>
</dbReference>
<evidence type="ECO:0000256" key="3">
    <source>
        <dbReference type="ARBA" id="ARBA00023082"/>
    </source>
</evidence>
<organism evidence="9 10">
    <name type="scientific">Sphingomonas oryzagri</name>
    <dbReference type="NCBI Taxonomy" id="3042314"/>
    <lineage>
        <taxon>Bacteria</taxon>
        <taxon>Pseudomonadati</taxon>
        <taxon>Pseudomonadota</taxon>
        <taxon>Alphaproteobacteria</taxon>
        <taxon>Sphingomonadales</taxon>
        <taxon>Sphingomonadaceae</taxon>
        <taxon>Sphingomonas</taxon>
    </lineage>
</organism>
<dbReference type="PROSITE" id="PS01063">
    <property type="entry name" value="SIGMA70_ECF"/>
    <property type="match status" value="1"/>
</dbReference>
<name>A0ABT6MZP7_9SPHN</name>
<proteinExistence type="inferred from homology"/>